<dbReference type="EMBL" id="BGPR01054246">
    <property type="protein sequence ID" value="GBO31022.1"/>
    <property type="molecule type" value="Genomic_DNA"/>
</dbReference>
<gene>
    <name evidence="2" type="primary">FRMPD2_1</name>
    <name evidence="2" type="ORF">AVEN_263259_1</name>
</gene>
<dbReference type="PROSITE" id="PS50057">
    <property type="entry name" value="FERM_3"/>
    <property type="match status" value="1"/>
</dbReference>
<dbReference type="Gene3D" id="1.20.80.10">
    <property type="match status" value="1"/>
</dbReference>
<dbReference type="InterPro" id="IPR018979">
    <property type="entry name" value="FERM_N"/>
</dbReference>
<dbReference type="GO" id="GO:0048731">
    <property type="term" value="P:system development"/>
    <property type="evidence" value="ECO:0007669"/>
    <property type="project" value="UniProtKB-ARBA"/>
</dbReference>
<dbReference type="PANTHER" id="PTHR46900:SF2">
    <property type="entry name" value="TYROSINE-PROTEIN PHOSPHATASE NON-RECEPTOR TYPE 13"/>
    <property type="match status" value="1"/>
</dbReference>
<feature type="domain" description="FERM" evidence="1">
    <location>
        <begin position="7"/>
        <end position="198"/>
    </location>
</feature>
<evidence type="ECO:0000313" key="2">
    <source>
        <dbReference type="EMBL" id="GBO31022.1"/>
    </source>
</evidence>
<comment type="caution">
    <text evidence="2">The sequence shown here is derived from an EMBL/GenBank/DDBJ whole genome shotgun (WGS) entry which is preliminary data.</text>
</comment>
<dbReference type="GO" id="GO:0071944">
    <property type="term" value="C:cell periphery"/>
    <property type="evidence" value="ECO:0007669"/>
    <property type="project" value="UniProtKB-ARBA"/>
</dbReference>
<organism evidence="2 3">
    <name type="scientific">Araneus ventricosus</name>
    <name type="common">Orbweaver spider</name>
    <name type="synonym">Epeira ventricosa</name>
    <dbReference type="NCBI Taxonomy" id="182803"/>
    <lineage>
        <taxon>Eukaryota</taxon>
        <taxon>Metazoa</taxon>
        <taxon>Ecdysozoa</taxon>
        <taxon>Arthropoda</taxon>
        <taxon>Chelicerata</taxon>
        <taxon>Arachnida</taxon>
        <taxon>Araneae</taxon>
        <taxon>Araneomorphae</taxon>
        <taxon>Entelegynae</taxon>
        <taxon>Araneoidea</taxon>
        <taxon>Araneidae</taxon>
        <taxon>Araneus</taxon>
    </lineage>
</organism>
<dbReference type="InterPro" id="IPR014352">
    <property type="entry name" value="FERM/acyl-CoA-bd_prot_sf"/>
</dbReference>
<feature type="non-terminal residue" evidence="2">
    <location>
        <position position="1"/>
    </location>
</feature>
<proteinExistence type="predicted"/>
<dbReference type="GO" id="GO:0009887">
    <property type="term" value="P:animal organ morphogenesis"/>
    <property type="evidence" value="ECO:0007669"/>
    <property type="project" value="UniProtKB-ARBA"/>
</dbReference>
<name>A0A4Y2W226_ARAVE</name>
<dbReference type="AlphaFoldDB" id="A0A4Y2W226"/>
<dbReference type="PANTHER" id="PTHR46900">
    <property type="entry name" value="TYROSINE-PROTEIN PHOSPHATASE NON-RECEPTOR TYPE 13"/>
    <property type="match status" value="1"/>
</dbReference>
<dbReference type="SUPFAM" id="SSF54236">
    <property type="entry name" value="Ubiquitin-like"/>
    <property type="match status" value="1"/>
</dbReference>
<dbReference type="InterPro" id="IPR000299">
    <property type="entry name" value="FERM_domain"/>
</dbReference>
<dbReference type="InterPro" id="IPR029071">
    <property type="entry name" value="Ubiquitin-like_domsf"/>
</dbReference>
<dbReference type="InterPro" id="IPR052074">
    <property type="entry name" value="NonRcpt_TyrProt_Phosphatase"/>
</dbReference>
<dbReference type="Gene3D" id="3.10.20.90">
    <property type="entry name" value="Phosphatidylinositol 3-kinase Catalytic Subunit, Chain A, domain 1"/>
    <property type="match status" value="1"/>
</dbReference>
<evidence type="ECO:0000313" key="3">
    <source>
        <dbReference type="Proteomes" id="UP000499080"/>
    </source>
</evidence>
<protein>
    <submittedName>
        <fullName evidence="2">FERM and PDZ domain-containing protein 2</fullName>
    </submittedName>
</protein>
<dbReference type="SMART" id="SM00295">
    <property type="entry name" value="B41"/>
    <property type="match status" value="1"/>
</dbReference>
<dbReference type="CDD" id="cd14473">
    <property type="entry name" value="FERM_B-lobe"/>
    <property type="match status" value="1"/>
</dbReference>
<dbReference type="Pfam" id="PF09379">
    <property type="entry name" value="FERM_N"/>
    <property type="match status" value="1"/>
</dbReference>
<dbReference type="OrthoDB" id="6416508at2759"/>
<keyword evidence="3" id="KW-1185">Reference proteome</keyword>
<dbReference type="PRINTS" id="PR00935">
    <property type="entry name" value="BAND41"/>
</dbReference>
<dbReference type="InterPro" id="IPR019749">
    <property type="entry name" value="Band_41_domain"/>
</dbReference>
<dbReference type="SUPFAM" id="SSF47031">
    <property type="entry name" value="Second domain of FERM"/>
    <property type="match status" value="1"/>
</dbReference>
<dbReference type="InterPro" id="IPR019748">
    <property type="entry name" value="FERM_central"/>
</dbReference>
<dbReference type="Pfam" id="PF00373">
    <property type="entry name" value="FERM_M"/>
    <property type="match status" value="1"/>
</dbReference>
<sequence length="198" mass="23342">EFHISAFTVIIDLLNGDSLDIECIPSVTGKQLYQSVAEHLKLRERYLFGLAYMYGEEHIFIDKKQRIFDLLHSCSALSRNRILIHLRVKFYLNDIHLMRTPSLRHLYYLQLRNDFLEGNYCCDNNIALSIGGLSLQAEFGDYDSSEYGKEYFLLEHYLPYFTIERLNRSVAKTKLHEHHFKLEGISKELAELKYIQIK</sequence>
<accession>A0A4Y2W226</accession>
<reference evidence="2 3" key="1">
    <citation type="journal article" date="2019" name="Sci. Rep.">
        <title>Orb-weaving spider Araneus ventricosus genome elucidates the spidroin gene catalogue.</title>
        <authorList>
            <person name="Kono N."/>
            <person name="Nakamura H."/>
            <person name="Ohtoshi R."/>
            <person name="Moran D.A.P."/>
            <person name="Shinohara A."/>
            <person name="Yoshida Y."/>
            <person name="Fujiwara M."/>
            <person name="Mori M."/>
            <person name="Tomita M."/>
            <person name="Arakawa K."/>
        </authorList>
    </citation>
    <scope>NUCLEOTIDE SEQUENCE [LARGE SCALE GENOMIC DNA]</scope>
</reference>
<dbReference type="Proteomes" id="UP000499080">
    <property type="component" value="Unassembled WGS sequence"/>
</dbReference>
<evidence type="ECO:0000259" key="1">
    <source>
        <dbReference type="PROSITE" id="PS50057"/>
    </source>
</evidence>
<dbReference type="InterPro" id="IPR035963">
    <property type="entry name" value="FERM_2"/>
</dbReference>